<organism evidence="5">
    <name type="scientific">marine metagenome</name>
    <dbReference type="NCBI Taxonomy" id="408172"/>
    <lineage>
        <taxon>unclassified sequences</taxon>
        <taxon>metagenomes</taxon>
        <taxon>ecological metagenomes</taxon>
    </lineage>
</organism>
<accession>A0A383B1K1</accession>
<sequence length="139" mass="14974">VALEIRDLSKRYGGRIVVDGVSVYVDPGEVVGLLGPNGAGKSTTFHSMVGFAAPDGGHILLDGVEITDLPMFRRAQMGIGYLPQETSIFRKLSVTQNIHAVLEARGMVKSEIEARARELLIELDLLDRANQRADTLSGG</sequence>
<evidence type="ECO:0000313" key="5">
    <source>
        <dbReference type="EMBL" id="SVE13957.1"/>
    </source>
</evidence>
<keyword evidence="2" id="KW-0547">Nucleotide-binding</keyword>
<gene>
    <name evidence="5" type="ORF">METZ01_LOCUS466811</name>
</gene>
<feature type="non-terminal residue" evidence="5">
    <location>
        <position position="139"/>
    </location>
</feature>
<evidence type="ECO:0000256" key="2">
    <source>
        <dbReference type="ARBA" id="ARBA00022741"/>
    </source>
</evidence>
<keyword evidence="1" id="KW-0813">Transport</keyword>
<dbReference type="Gene3D" id="3.40.50.300">
    <property type="entry name" value="P-loop containing nucleotide triphosphate hydrolases"/>
    <property type="match status" value="1"/>
</dbReference>
<dbReference type="Pfam" id="PF00005">
    <property type="entry name" value="ABC_tran"/>
    <property type="match status" value="1"/>
</dbReference>
<feature type="domain" description="ABC transporter" evidence="4">
    <location>
        <begin position="19"/>
        <end position="139"/>
    </location>
</feature>
<dbReference type="SUPFAM" id="SSF52540">
    <property type="entry name" value="P-loop containing nucleoside triphosphate hydrolases"/>
    <property type="match status" value="1"/>
</dbReference>
<dbReference type="AlphaFoldDB" id="A0A383B1K1"/>
<keyword evidence="3" id="KW-0067">ATP-binding</keyword>
<dbReference type="PANTHER" id="PTHR45772">
    <property type="entry name" value="CONSERVED COMPONENT OF ABC TRANSPORTER FOR NATURAL AMINO ACIDS-RELATED"/>
    <property type="match status" value="1"/>
</dbReference>
<feature type="non-terminal residue" evidence="5">
    <location>
        <position position="1"/>
    </location>
</feature>
<dbReference type="InterPro" id="IPR027417">
    <property type="entry name" value="P-loop_NTPase"/>
</dbReference>
<reference evidence="5" key="1">
    <citation type="submission" date="2018-05" db="EMBL/GenBank/DDBJ databases">
        <authorList>
            <person name="Lanie J.A."/>
            <person name="Ng W.-L."/>
            <person name="Kazmierczak K.M."/>
            <person name="Andrzejewski T.M."/>
            <person name="Davidsen T.M."/>
            <person name="Wayne K.J."/>
            <person name="Tettelin H."/>
            <person name="Glass J.I."/>
            <person name="Rusch D."/>
            <person name="Podicherti R."/>
            <person name="Tsui H.-C.T."/>
            <person name="Winkler M.E."/>
        </authorList>
    </citation>
    <scope>NUCLEOTIDE SEQUENCE</scope>
</reference>
<dbReference type="GO" id="GO:0016887">
    <property type="term" value="F:ATP hydrolysis activity"/>
    <property type="evidence" value="ECO:0007669"/>
    <property type="project" value="InterPro"/>
</dbReference>
<dbReference type="InterPro" id="IPR051120">
    <property type="entry name" value="ABC_AA/LPS_Transport"/>
</dbReference>
<dbReference type="PANTHER" id="PTHR45772:SF10">
    <property type="entry name" value="LIPOPOLYSACCHARIDE EXPORT SYSTEM ATP-BINDING PROTEIN LPTB"/>
    <property type="match status" value="1"/>
</dbReference>
<evidence type="ECO:0000259" key="4">
    <source>
        <dbReference type="Pfam" id="PF00005"/>
    </source>
</evidence>
<name>A0A383B1K1_9ZZZZ</name>
<evidence type="ECO:0000256" key="1">
    <source>
        <dbReference type="ARBA" id="ARBA00022448"/>
    </source>
</evidence>
<evidence type="ECO:0000256" key="3">
    <source>
        <dbReference type="ARBA" id="ARBA00022840"/>
    </source>
</evidence>
<dbReference type="GO" id="GO:0005524">
    <property type="term" value="F:ATP binding"/>
    <property type="evidence" value="ECO:0007669"/>
    <property type="project" value="UniProtKB-KW"/>
</dbReference>
<proteinExistence type="predicted"/>
<protein>
    <recommendedName>
        <fullName evidence="4">ABC transporter domain-containing protein</fullName>
    </recommendedName>
</protein>
<dbReference type="GO" id="GO:0005886">
    <property type="term" value="C:plasma membrane"/>
    <property type="evidence" value="ECO:0007669"/>
    <property type="project" value="TreeGrafter"/>
</dbReference>
<dbReference type="EMBL" id="UINC01196792">
    <property type="protein sequence ID" value="SVE13957.1"/>
    <property type="molecule type" value="Genomic_DNA"/>
</dbReference>
<dbReference type="InterPro" id="IPR003439">
    <property type="entry name" value="ABC_transporter-like_ATP-bd"/>
</dbReference>